<proteinExistence type="inferred from homology"/>
<accession>A0A8K0D5W7</accession>
<name>A0A8K0D5W7_IGNLU</name>
<evidence type="ECO:0000313" key="7">
    <source>
        <dbReference type="EMBL" id="KAF2896797.1"/>
    </source>
</evidence>
<dbReference type="InterPro" id="IPR018972">
    <property type="entry name" value="Sas10_C_dom"/>
</dbReference>
<keyword evidence="8" id="KW-1185">Reference proteome</keyword>
<dbReference type="GO" id="GO:0000462">
    <property type="term" value="P:maturation of SSU-rRNA from tricistronic rRNA transcript (SSU-rRNA, 5.8S rRNA, LSU-rRNA)"/>
    <property type="evidence" value="ECO:0007669"/>
    <property type="project" value="TreeGrafter"/>
</dbReference>
<gene>
    <name evidence="7" type="ORF">ILUMI_09374</name>
</gene>
<evidence type="ECO:0000256" key="1">
    <source>
        <dbReference type="ARBA" id="ARBA00004123"/>
    </source>
</evidence>
<feature type="region of interest" description="Disordered" evidence="5">
    <location>
        <begin position="307"/>
        <end position="347"/>
    </location>
</feature>
<comment type="subcellular location">
    <subcellularLocation>
        <location evidence="1">Nucleus</location>
    </subcellularLocation>
</comment>
<evidence type="ECO:0000256" key="5">
    <source>
        <dbReference type="SAM" id="MobiDB-lite"/>
    </source>
</evidence>
<evidence type="ECO:0000256" key="2">
    <source>
        <dbReference type="ARBA" id="ARBA00010979"/>
    </source>
</evidence>
<protein>
    <recommendedName>
        <fullName evidence="6">Sas10 C-terminal domain-containing protein</fullName>
    </recommendedName>
</protein>
<keyword evidence="4" id="KW-0539">Nucleus</keyword>
<dbReference type="Pfam" id="PF09368">
    <property type="entry name" value="Sas10"/>
    <property type="match status" value="1"/>
</dbReference>
<dbReference type="Proteomes" id="UP000801492">
    <property type="component" value="Unassembled WGS sequence"/>
</dbReference>
<reference evidence="7" key="1">
    <citation type="submission" date="2019-08" db="EMBL/GenBank/DDBJ databases">
        <title>The genome of the North American firefly Photinus pyralis.</title>
        <authorList>
            <consortium name="Photinus pyralis genome working group"/>
            <person name="Fallon T.R."/>
            <person name="Sander Lower S.E."/>
            <person name="Weng J.-K."/>
        </authorList>
    </citation>
    <scope>NUCLEOTIDE SEQUENCE</scope>
    <source>
        <strain evidence="7">TRF0915ILg1</strain>
        <tissue evidence="7">Whole body</tissue>
    </source>
</reference>
<evidence type="ECO:0000256" key="4">
    <source>
        <dbReference type="ARBA" id="ARBA00023242"/>
    </source>
</evidence>
<dbReference type="OrthoDB" id="1924577at2759"/>
<dbReference type="PANTHER" id="PTHR13237:SF8">
    <property type="entry name" value="SOMETHING ABOUT SILENCING PROTEIN 10"/>
    <property type="match status" value="1"/>
</dbReference>
<evidence type="ECO:0000256" key="3">
    <source>
        <dbReference type="ARBA" id="ARBA00022553"/>
    </source>
</evidence>
<dbReference type="GO" id="GO:0032040">
    <property type="term" value="C:small-subunit processome"/>
    <property type="evidence" value="ECO:0007669"/>
    <property type="project" value="TreeGrafter"/>
</dbReference>
<feature type="region of interest" description="Disordered" evidence="5">
    <location>
        <begin position="1"/>
        <end position="80"/>
    </location>
</feature>
<evidence type="ECO:0000313" key="8">
    <source>
        <dbReference type="Proteomes" id="UP000801492"/>
    </source>
</evidence>
<sequence>MSATHIRFNEDDEYEPTDSEEEGYTEHQKGLLKRARNRQEQQSESEEEVYGVHSDTSSDIALSDVEGQGGEDDLPDVRAWGKDKKHYYSTDYVDPDYGGYQGKDAALADLEEEEARNLQKQLMQQLDDDDFSLDLVSKSVKTEDKRQAEEVVKTDISKLTKRQKIDLLIKESPEFFSLVEDFKNKMELARDFLFPILELSRNNRIKECEALDFIKTYYEVILNYSTNINMYLLLKASRINIQSHPVIKRLYQYRQLLAQLDPVFEETIKSQIEILIETFKSEENDEDFNKKKTLKVLRKSLKKVRSSISEDENVEPPQKKSKKSSKEEIKSDLSNNKKSKNVQFDPVVEQTEYNVEDEQSDKEENVDDIEGDSRRGITYQIAKNKGLTPHRNKLQRNPRVKHRNKYRQAKIRRKGAIREVRTEMSRYAGELSGIKTSVTKSIKIKS</sequence>
<comment type="similarity">
    <text evidence="2">Belongs to the SAS10 family.</text>
</comment>
<keyword evidence="3" id="KW-0597">Phosphoprotein</keyword>
<organism evidence="7 8">
    <name type="scientific">Ignelater luminosus</name>
    <name type="common">Cucubano</name>
    <name type="synonym">Pyrophorus luminosus</name>
    <dbReference type="NCBI Taxonomy" id="2038154"/>
    <lineage>
        <taxon>Eukaryota</taxon>
        <taxon>Metazoa</taxon>
        <taxon>Ecdysozoa</taxon>
        <taxon>Arthropoda</taxon>
        <taxon>Hexapoda</taxon>
        <taxon>Insecta</taxon>
        <taxon>Pterygota</taxon>
        <taxon>Neoptera</taxon>
        <taxon>Endopterygota</taxon>
        <taxon>Coleoptera</taxon>
        <taxon>Polyphaga</taxon>
        <taxon>Elateriformia</taxon>
        <taxon>Elateroidea</taxon>
        <taxon>Elateridae</taxon>
        <taxon>Agrypninae</taxon>
        <taxon>Pyrophorini</taxon>
        <taxon>Ignelater</taxon>
    </lineage>
</organism>
<evidence type="ECO:0000259" key="6">
    <source>
        <dbReference type="Pfam" id="PF09368"/>
    </source>
</evidence>
<dbReference type="Pfam" id="PF04000">
    <property type="entry name" value="Sas10_Utp3"/>
    <property type="match status" value="1"/>
</dbReference>
<feature type="domain" description="Sas10 C-terminal" evidence="6">
    <location>
        <begin position="372"/>
        <end position="444"/>
    </location>
</feature>
<dbReference type="EMBL" id="VTPC01004738">
    <property type="protein sequence ID" value="KAF2896797.1"/>
    <property type="molecule type" value="Genomic_DNA"/>
</dbReference>
<feature type="compositionally biased region" description="Acidic residues" evidence="5">
    <location>
        <begin position="10"/>
        <end position="23"/>
    </location>
</feature>
<dbReference type="PANTHER" id="PTHR13237">
    <property type="entry name" value="SOMETHING ABOUT SILENCING PROTEIN 10-RELATED"/>
    <property type="match status" value="1"/>
</dbReference>
<dbReference type="InterPro" id="IPR007146">
    <property type="entry name" value="Sas10/Utp3/C1D"/>
</dbReference>
<dbReference type="AlphaFoldDB" id="A0A8K0D5W7"/>
<comment type="caution">
    <text evidence="7">The sequence shown here is derived from an EMBL/GenBank/DDBJ whole genome shotgun (WGS) entry which is preliminary data.</text>
</comment>